<dbReference type="InterPro" id="IPR037294">
    <property type="entry name" value="ABC_BtuC-like"/>
</dbReference>
<feature type="transmembrane region" description="Helical" evidence="8">
    <location>
        <begin position="196"/>
        <end position="216"/>
    </location>
</feature>
<organism evidence="9 10">
    <name type="scientific">Lysobacter defluvii IMMIB APB-9 = DSM 18482</name>
    <dbReference type="NCBI Taxonomy" id="1385515"/>
    <lineage>
        <taxon>Bacteria</taxon>
        <taxon>Pseudomonadati</taxon>
        <taxon>Pseudomonadota</taxon>
        <taxon>Gammaproteobacteria</taxon>
        <taxon>Lysobacterales</taxon>
        <taxon>Lysobacteraceae</taxon>
        <taxon>Novilysobacter</taxon>
    </lineage>
</organism>
<evidence type="ECO:0000256" key="3">
    <source>
        <dbReference type="ARBA" id="ARBA00022496"/>
    </source>
</evidence>
<evidence type="ECO:0000256" key="5">
    <source>
        <dbReference type="ARBA" id="ARBA00022989"/>
    </source>
</evidence>
<keyword evidence="7" id="KW-0813">Transport</keyword>
<evidence type="ECO:0000313" key="10">
    <source>
        <dbReference type="Proteomes" id="UP000030003"/>
    </source>
</evidence>
<dbReference type="AlphaFoldDB" id="A0A0A0M8R1"/>
<dbReference type="InterPro" id="IPR001626">
    <property type="entry name" value="ABC_TroCD"/>
</dbReference>
<reference evidence="9 10" key="1">
    <citation type="submission" date="2013-08" db="EMBL/GenBank/DDBJ databases">
        <title>Genomic analysis of Lysobacter defluvii.</title>
        <authorList>
            <person name="Wang Q."/>
            <person name="Wang G."/>
        </authorList>
    </citation>
    <scope>NUCLEOTIDE SEQUENCE [LARGE SCALE GENOMIC DNA]</scope>
    <source>
        <strain evidence="9 10">IMMIB APB-9</strain>
    </source>
</reference>
<dbReference type="GO" id="GO:0043190">
    <property type="term" value="C:ATP-binding cassette (ABC) transporter complex"/>
    <property type="evidence" value="ECO:0007669"/>
    <property type="project" value="InterPro"/>
</dbReference>
<evidence type="ECO:0000256" key="1">
    <source>
        <dbReference type="ARBA" id="ARBA00004141"/>
    </source>
</evidence>
<gene>
    <name evidence="9" type="ORF">N791_09530</name>
</gene>
<evidence type="ECO:0000256" key="6">
    <source>
        <dbReference type="ARBA" id="ARBA00023136"/>
    </source>
</evidence>
<evidence type="ECO:0000256" key="2">
    <source>
        <dbReference type="ARBA" id="ARBA00008034"/>
    </source>
</evidence>
<comment type="caution">
    <text evidence="9">The sequence shown here is derived from an EMBL/GenBank/DDBJ whole genome shotgun (WGS) entry which is preliminary data.</text>
</comment>
<keyword evidence="3" id="KW-0406">Ion transport</keyword>
<feature type="transmembrane region" description="Helical" evidence="8">
    <location>
        <begin position="223"/>
        <end position="244"/>
    </location>
</feature>
<dbReference type="CDD" id="cd06550">
    <property type="entry name" value="TM_ABC_iron-siderophores_like"/>
    <property type="match status" value="1"/>
</dbReference>
<keyword evidence="5 8" id="KW-1133">Transmembrane helix</keyword>
<dbReference type="PANTHER" id="PTHR30477:SF24">
    <property type="entry name" value="IRON TRANSPORT SYSTEM MEMBRANE PROTEIN HI_0359-RELATED"/>
    <property type="match status" value="1"/>
</dbReference>
<name>A0A0A0M8R1_9GAMM</name>
<evidence type="ECO:0000256" key="8">
    <source>
        <dbReference type="SAM" id="Phobius"/>
    </source>
</evidence>
<keyword evidence="6 8" id="KW-0472">Membrane</keyword>
<dbReference type="GO" id="GO:0006826">
    <property type="term" value="P:iron ion transport"/>
    <property type="evidence" value="ECO:0007669"/>
    <property type="project" value="UniProtKB-KW"/>
</dbReference>
<comment type="subcellular location">
    <subcellularLocation>
        <location evidence="7">Cell membrane</location>
        <topology evidence="7">Multi-pass membrane protein</topology>
    </subcellularLocation>
    <subcellularLocation>
        <location evidence="1">Membrane</location>
        <topology evidence="1">Multi-pass membrane protein</topology>
    </subcellularLocation>
</comment>
<evidence type="ECO:0000256" key="7">
    <source>
        <dbReference type="RuleBase" id="RU003943"/>
    </source>
</evidence>
<keyword evidence="4 7" id="KW-0812">Transmembrane</keyword>
<evidence type="ECO:0000313" key="9">
    <source>
        <dbReference type="EMBL" id="KGO97546.1"/>
    </source>
</evidence>
<dbReference type="EMBL" id="AVBH01000327">
    <property type="protein sequence ID" value="KGO97546.1"/>
    <property type="molecule type" value="Genomic_DNA"/>
</dbReference>
<keyword evidence="10" id="KW-1185">Reference proteome</keyword>
<protein>
    <submittedName>
        <fullName evidence="9">Membrane protein</fullName>
    </submittedName>
</protein>
<accession>A0A0A0M8R1</accession>
<dbReference type="GO" id="GO:0071281">
    <property type="term" value="P:cellular response to iron ion"/>
    <property type="evidence" value="ECO:0007669"/>
    <property type="project" value="UniProtKB-ARBA"/>
</dbReference>
<dbReference type="FunFam" id="1.10.3470.10:FF:000003">
    <property type="entry name" value="Iron ABC transporter permease SitD"/>
    <property type="match status" value="1"/>
</dbReference>
<feature type="transmembrane region" description="Helical" evidence="8">
    <location>
        <begin position="168"/>
        <end position="190"/>
    </location>
</feature>
<dbReference type="SUPFAM" id="SSF81345">
    <property type="entry name" value="ABC transporter involved in vitamin B12 uptake, BtuC"/>
    <property type="match status" value="1"/>
</dbReference>
<dbReference type="eggNOG" id="COG1108">
    <property type="taxonomic scope" value="Bacteria"/>
</dbReference>
<comment type="similarity">
    <text evidence="2 7">Belongs to the ABC-3 integral membrane protein family.</text>
</comment>
<dbReference type="GO" id="GO:0010043">
    <property type="term" value="P:response to zinc ion"/>
    <property type="evidence" value="ECO:0007669"/>
    <property type="project" value="TreeGrafter"/>
</dbReference>
<dbReference type="GO" id="GO:0055085">
    <property type="term" value="P:transmembrane transport"/>
    <property type="evidence" value="ECO:0007669"/>
    <property type="project" value="InterPro"/>
</dbReference>
<evidence type="ECO:0000256" key="4">
    <source>
        <dbReference type="ARBA" id="ARBA00022692"/>
    </source>
</evidence>
<keyword evidence="3" id="KW-0408">Iron</keyword>
<feature type="transmembrane region" description="Helical" evidence="8">
    <location>
        <begin position="59"/>
        <end position="84"/>
    </location>
</feature>
<feature type="transmembrane region" description="Helical" evidence="8">
    <location>
        <begin position="96"/>
        <end position="115"/>
    </location>
</feature>
<feature type="transmembrane region" description="Helical" evidence="8">
    <location>
        <begin position="250"/>
        <end position="268"/>
    </location>
</feature>
<feature type="transmembrane region" description="Helical" evidence="8">
    <location>
        <begin position="137"/>
        <end position="156"/>
    </location>
</feature>
<sequence length="282" mass="29369">MTILESLFLPLQFDFMREALLIAVVVAVPTAILSCLLVLKGLALMGDAISHAVLPGVVLAYVAGIPLEVGAVVAGLVCALGTGFIRAHSRLKQDTIMGVVFSSLFGLGVVLHVAVKSDLHLNHILFGDLLGANPRDLLQSGVIALLVVGVIGLKWRDFLLHAFDPGQARVVGLPVRGLHYGLLILLSLTVVGALKAVGIILVIGLLIGPGAIAFLLTRRFSAMLWVAVAVSLAACLAGTYLSFFLDSAPAPTIVVVLAAVFILALIGTRGQGARGEHQPHPG</sequence>
<feature type="transmembrane region" description="Helical" evidence="8">
    <location>
        <begin position="20"/>
        <end position="39"/>
    </location>
</feature>
<dbReference type="Pfam" id="PF00950">
    <property type="entry name" value="ABC-3"/>
    <property type="match status" value="1"/>
</dbReference>
<dbReference type="PANTHER" id="PTHR30477">
    <property type="entry name" value="ABC-TRANSPORTER METAL-BINDING PROTEIN"/>
    <property type="match status" value="1"/>
</dbReference>
<dbReference type="Gene3D" id="1.10.3470.10">
    <property type="entry name" value="ABC transporter involved in vitamin B12 uptake, BtuC"/>
    <property type="match status" value="1"/>
</dbReference>
<dbReference type="Proteomes" id="UP000030003">
    <property type="component" value="Unassembled WGS sequence"/>
</dbReference>
<proteinExistence type="inferred from homology"/>
<keyword evidence="3" id="KW-0410">Iron transport</keyword>
<dbReference type="OrthoDB" id="9804300at2"/>